<organism evidence="2 3">
    <name type="scientific">Peptoniphilus harei ACS-146-V-Sch2b</name>
    <dbReference type="NCBI Taxonomy" id="908338"/>
    <lineage>
        <taxon>Bacteria</taxon>
        <taxon>Bacillati</taxon>
        <taxon>Bacillota</taxon>
        <taxon>Tissierellia</taxon>
        <taxon>Tissierellales</taxon>
        <taxon>Peptoniphilaceae</taxon>
        <taxon>Peptoniphilus</taxon>
    </lineage>
</organism>
<evidence type="ECO:0000313" key="3">
    <source>
        <dbReference type="Proteomes" id="UP000003705"/>
    </source>
</evidence>
<dbReference type="EMBL" id="AENP01000007">
    <property type="protein sequence ID" value="EFR33505.1"/>
    <property type="molecule type" value="Genomic_DNA"/>
</dbReference>
<reference evidence="2 3" key="1">
    <citation type="submission" date="2010-10" db="EMBL/GenBank/DDBJ databases">
        <authorList>
            <person name="Durkin A.S."/>
            <person name="Madupu R."/>
            <person name="Torralba M."/>
            <person name="Gillis M."/>
            <person name="Methe B."/>
            <person name="Sutton G."/>
            <person name="Nelson K.E."/>
        </authorList>
    </citation>
    <scope>NUCLEOTIDE SEQUENCE [LARGE SCALE GENOMIC DNA]</scope>
    <source>
        <strain evidence="2 3">ACS-146-V-Sch2b</strain>
    </source>
</reference>
<dbReference type="PANTHER" id="PTHR33434:SF2">
    <property type="entry name" value="FATTY ACID-BINDING PROTEIN TM_1468"/>
    <property type="match status" value="1"/>
</dbReference>
<dbReference type="PROSITE" id="PS51482">
    <property type="entry name" value="DEGV"/>
    <property type="match status" value="1"/>
</dbReference>
<dbReference type="AlphaFoldDB" id="E4KXF6"/>
<protein>
    <submittedName>
        <fullName evidence="2">EDD domain protein, DegV family</fullName>
    </submittedName>
</protein>
<dbReference type="Pfam" id="PF02645">
    <property type="entry name" value="DegV"/>
    <property type="match status" value="1"/>
</dbReference>
<evidence type="ECO:0000256" key="1">
    <source>
        <dbReference type="ARBA" id="ARBA00023121"/>
    </source>
</evidence>
<dbReference type="eggNOG" id="COG1307">
    <property type="taxonomic scope" value="Bacteria"/>
</dbReference>
<keyword evidence="1" id="KW-0446">Lipid-binding</keyword>
<dbReference type="InterPro" id="IPR050270">
    <property type="entry name" value="DegV_domain_contain"/>
</dbReference>
<dbReference type="SUPFAM" id="SSF82549">
    <property type="entry name" value="DAK1/DegV-like"/>
    <property type="match status" value="1"/>
</dbReference>
<dbReference type="Gene3D" id="2.20.28.50">
    <property type="entry name" value="degv family protein"/>
    <property type="match status" value="1"/>
</dbReference>
<dbReference type="Gene3D" id="3.40.50.10440">
    <property type="entry name" value="Dihydroxyacetone kinase, domain 1"/>
    <property type="match status" value="1"/>
</dbReference>
<evidence type="ECO:0000313" key="2">
    <source>
        <dbReference type="EMBL" id="EFR33505.1"/>
    </source>
</evidence>
<dbReference type="Proteomes" id="UP000003705">
    <property type="component" value="Unassembled WGS sequence"/>
</dbReference>
<dbReference type="Gene3D" id="3.30.1180.10">
    <property type="match status" value="1"/>
</dbReference>
<dbReference type="OrthoDB" id="2138472at2"/>
<accession>E4KXF6</accession>
<name>E4KXF6_9FIRM</name>
<gene>
    <name evidence="2" type="ORF">HMPREF9286_0049</name>
</gene>
<keyword evidence="3" id="KW-1185">Reference proteome</keyword>
<sequence>MYKIISDTSCDLRKDEIRDLGIEYVPFKISIDGKDYTDDENLNLDEFLEVMKKTENPIHTACPAPYDYFKIIEENKDKDIYILTIGSKLSGSYNSAKVAEAEAREKFEGINIHVIDTKAASAGTTRIALKLLDLVKEKDFDEVVEEIEKETDLETTMFVLESMKNLIKNGRIKKTTGLIANVLNIRPIMISDDGEIELYEVNRGMKKSLDKMVKAIESKCKREKPDLITISYVEDKDRAEKLKERIEDLYEGAKIHLRHTNGLSSGYADIGGIVIAF</sequence>
<proteinExistence type="predicted"/>
<dbReference type="PANTHER" id="PTHR33434">
    <property type="entry name" value="DEGV DOMAIN-CONTAINING PROTEIN DR_1986-RELATED"/>
    <property type="match status" value="1"/>
</dbReference>
<dbReference type="NCBIfam" id="TIGR00762">
    <property type="entry name" value="DegV"/>
    <property type="match status" value="1"/>
</dbReference>
<dbReference type="InterPro" id="IPR003797">
    <property type="entry name" value="DegV"/>
</dbReference>
<dbReference type="RefSeq" id="WP_005955789.1">
    <property type="nucleotide sequence ID" value="NZ_AENP01000007.1"/>
</dbReference>
<comment type="caution">
    <text evidence="2">The sequence shown here is derived from an EMBL/GenBank/DDBJ whole genome shotgun (WGS) entry which is preliminary data.</text>
</comment>
<dbReference type="GO" id="GO:0008289">
    <property type="term" value="F:lipid binding"/>
    <property type="evidence" value="ECO:0007669"/>
    <property type="project" value="UniProtKB-KW"/>
</dbReference>
<dbReference type="InterPro" id="IPR043168">
    <property type="entry name" value="DegV_C"/>
</dbReference>